<organism evidence="1">
    <name type="scientific">Spongospora subterranea</name>
    <dbReference type="NCBI Taxonomy" id="70186"/>
    <lineage>
        <taxon>Eukaryota</taxon>
        <taxon>Sar</taxon>
        <taxon>Rhizaria</taxon>
        <taxon>Endomyxa</taxon>
        <taxon>Phytomyxea</taxon>
        <taxon>Plasmodiophorida</taxon>
        <taxon>Plasmodiophoridae</taxon>
        <taxon>Spongospora</taxon>
    </lineage>
</organism>
<protein>
    <submittedName>
        <fullName evidence="1">Uncharacterized protein</fullName>
    </submittedName>
</protein>
<proteinExistence type="predicted"/>
<accession>A0A0H5RDE1</accession>
<dbReference type="AlphaFoldDB" id="A0A0H5RDE1"/>
<reference evidence="1" key="1">
    <citation type="submission" date="2015-04" db="EMBL/GenBank/DDBJ databases">
        <title>The genome sequence of the plant pathogenic Rhizarian Plasmodiophora brassicae reveals insights in its biotrophic life cycle and the origin of chitin synthesis.</title>
        <authorList>
            <person name="Schwelm A."/>
            <person name="Fogelqvist J."/>
            <person name="Knaust A."/>
            <person name="Julke S."/>
            <person name="Lilja T."/>
            <person name="Dhandapani V."/>
            <person name="Bonilla-Rosso G."/>
            <person name="Karlsson M."/>
            <person name="Shevchenko A."/>
            <person name="Choi S.R."/>
            <person name="Kim H.G."/>
            <person name="Park J.Y."/>
            <person name="Lim Y.P."/>
            <person name="Ludwig-Muller J."/>
            <person name="Dixelius C."/>
        </authorList>
    </citation>
    <scope>NUCLEOTIDE SEQUENCE</scope>
    <source>
        <tissue evidence="1">Potato root galls</tissue>
    </source>
</reference>
<feature type="non-terminal residue" evidence="1">
    <location>
        <position position="1"/>
    </location>
</feature>
<name>A0A0H5RDE1_9EUKA</name>
<evidence type="ECO:0000313" key="1">
    <source>
        <dbReference type="EMBL" id="CRZ11602.1"/>
    </source>
</evidence>
<dbReference type="EMBL" id="HACM01011160">
    <property type="protein sequence ID" value="CRZ11602.1"/>
    <property type="molecule type" value="Transcribed_RNA"/>
</dbReference>
<sequence length="121" mass="13362">LSHLLLYVHYFQVVSGPVDVESLTLACFRSICSRDFPFTARFMKLSCSIQNNSDIHTGVKQCSISGHIVAPSISMSFVQVNSLRLVANPLGVSLQKGNLQLYPPSSFSFGYLTLDQVDQSF</sequence>